<dbReference type="SUPFAM" id="SSF103263">
    <property type="entry name" value="Chorismate synthase, AroC"/>
    <property type="match status" value="1"/>
</dbReference>
<dbReference type="RefSeq" id="WP_039423884.1">
    <property type="nucleotide sequence ID" value="NZ_JRAK01000054.1"/>
</dbReference>
<dbReference type="GO" id="GO:0009073">
    <property type="term" value="P:aromatic amino acid family biosynthetic process"/>
    <property type="evidence" value="ECO:0007669"/>
    <property type="project" value="UniProtKB-KW"/>
</dbReference>
<dbReference type="InterPro" id="IPR035904">
    <property type="entry name" value="Chorismate_synth_AroC_sf"/>
</dbReference>
<dbReference type="GO" id="GO:0010181">
    <property type="term" value="F:FMN binding"/>
    <property type="evidence" value="ECO:0007669"/>
    <property type="project" value="TreeGrafter"/>
</dbReference>
<keyword evidence="7 11" id="KW-0274">FAD</keyword>
<keyword evidence="6 11" id="KW-0288">FMN</keyword>
<feature type="binding site" evidence="11">
    <location>
        <begin position="240"/>
        <end position="241"/>
    </location>
    <ligand>
        <name>FMN</name>
        <dbReference type="ChEBI" id="CHEBI:58210"/>
    </ligand>
</feature>
<dbReference type="CDD" id="cd07304">
    <property type="entry name" value="Chorismate_synthase"/>
    <property type="match status" value="1"/>
</dbReference>
<sequence>MNTIGKLFRLTTFGESHGKAIGGVIDGCPAGLFVDMEAIERELLRRRPGQSHYTSPRQESDEVQFISGLFRGETTGVPIAFMIDNKDVRSADYDSLSSIFRPGHADYTYFHKYGIRDPRGGGRSSARETAVRVVAGAVAKQLLSPLGIRCTAYTSQIGSVCLPEEKAKEYSPEEVESSPIRCPDPDASGLMEAVIETAKKESDSVGGIVDCHISGVPIGWGEPLYGKLHAALGAAMLSINAAKGFEVGDGFALASMRGSEANDQMVAAEDGGISFLSNHSGGISGGISTGQDIRFRVAFKPTPTIGREQLTVNELGESVSLSAEGRHDPCVVPRAVPVVEAMVWLTLADAYLASRLGHCTDLSLKGNG</sequence>
<dbReference type="Gene3D" id="3.60.150.10">
    <property type="entry name" value="Chorismate synthase AroC"/>
    <property type="match status" value="1"/>
</dbReference>
<evidence type="ECO:0000256" key="3">
    <source>
        <dbReference type="ARBA" id="ARBA00013036"/>
    </source>
</evidence>
<evidence type="ECO:0000256" key="8">
    <source>
        <dbReference type="ARBA" id="ARBA00022857"/>
    </source>
</evidence>
<evidence type="ECO:0000256" key="10">
    <source>
        <dbReference type="ARBA" id="ARBA00023239"/>
    </source>
</evidence>
<comment type="function">
    <text evidence="11">Catalyzes the anti-1,4-elimination of the C-3 phosphate and the C-6 proR hydrogen from 5-enolpyruvylshikimate-3-phosphate (EPSP) to yield chorismate, which is the branch point compound that serves as the starting substrate for the three terminal pathways of aromatic amino acid biosynthesis. This reaction introduces a second double bond into the aromatic ring system.</text>
</comment>
<dbReference type="GO" id="GO:0009423">
    <property type="term" value="P:chorismate biosynthetic process"/>
    <property type="evidence" value="ECO:0007669"/>
    <property type="project" value="UniProtKB-UniRule"/>
</dbReference>
<dbReference type="NCBIfam" id="TIGR00033">
    <property type="entry name" value="aroC"/>
    <property type="match status" value="1"/>
</dbReference>
<dbReference type="GO" id="GO:0004107">
    <property type="term" value="F:chorismate synthase activity"/>
    <property type="evidence" value="ECO:0007669"/>
    <property type="project" value="UniProtKB-UniRule"/>
</dbReference>
<comment type="caution">
    <text evidence="13">The sequence shown here is derived from an EMBL/GenBank/DDBJ whole genome shotgun (WGS) entry which is preliminary data.</text>
</comment>
<dbReference type="EC" id="4.2.3.5" evidence="3 11"/>
<dbReference type="InterPro" id="IPR000453">
    <property type="entry name" value="Chorismate_synth"/>
</dbReference>
<evidence type="ECO:0000256" key="2">
    <source>
        <dbReference type="ARBA" id="ARBA00008014"/>
    </source>
</evidence>
<dbReference type="PROSITE" id="PS00787">
    <property type="entry name" value="CHORISMATE_SYNTHASE_1"/>
    <property type="match status" value="1"/>
</dbReference>
<accession>A0A0A2FHP4</accession>
<dbReference type="UniPathway" id="UPA00053">
    <property type="reaction ID" value="UER00090"/>
</dbReference>
<evidence type="ECO:0000313" key="13">
    <source>
        <dbReference type="EMBL" id="KGN90498.1"/>
    </source>
</evidence>
<dbReference type="PIRSF" id="PIRSF001456">
    <property type="entry name" value="Chorismate_synth"/>
    <property type="match status" value="1"/>
</dbReference>
<dbReference type="GO" id="GO:0005829">
    <property type="term" value="C:cytosol"/>
    <property type="evidence" value="ECO:0007669"/>
    <property type="project" value="TreeGrafter"/>
</dbReference>
<evidence type="ECO:0000256" key="1">
    <source>
        <dbReference type="ARBA" id="ARBA00005044"/>
    </source>
</evidence>
<evidence type="ECO:0000256" key="11">
    <source>
        <dbReference type="HAMAP-Rule" id="MF_00300"/>
    </source>
</evidence>
<dbReference type="PROSITE" id="PS00789">
    <property type="entry name" value="CHORISMATE_SYNTHASE_3"/>
    <property type="match status" value="1"/>
</dbReference>
<dbReference type="NCBIfam" id="NF003793">
    <property type="entry name" value="PRK05382.1"/>
    <property type="match status" value="1"/>
</dbReference>
<feature type="binding site" evidence="11">
    <location>
        <position position="46"/>
    </location>
    <ligand>
        <name>NADP(+)</name>
        <dbReference type="ChEBI" id="CHEBI:58349"/>
    </ligand>
</feature>
<dbReference type="Proteomes" id="UP000030146">
    <property type="component" value="Unassembled WGS sequence"/>
</dbReference>
<feature type="binding site" evidence="11">
    <location>
        <position position="285"/>
    </location>
    <ligand>
        <name>FMN</name>
        <dbReference type="ChEBI" id="CHEBI:58210"/>
    </ligand>
</feature>
<reference evidence="13 14" key="1">
    <citation type="submission" date="2014-08" db="EMBL/GenBank/DDBJ databases">
        <title>Porphyromonas gulae strain:COT-052_OH3439 Genome sequencing.</title>
        <authorList>
            <person name="Wallis C."/>
            <person name="Deusch O."/>
            <person name="O'Flynn C."/>
            <person name="Davis I."/>
            <person name="Jospin G."/>
            <person name="Darling A.E."/>
            <person name="Coil D.A."/>
            <person name="Alexiev A."/>
            <person name="Horsfall A."/>
            <person name="Kirkwood N."/>
            <person name="Harris S."/>
            <person name="Eisen J.A."/>
        </authorList>
    </citation>
    <scope>NUCLEOTIDE SEQUENCE [LARGE SCALE GENOMIC DNA]</scope>
    <source>
        <strain evidence="14">COT-052 OH3439</strain>
    </source>
</reference>
<feature type="binding site" evidence="11">
    <location>
        <begin position="300"/>
        <end position="304"/>
    </location>
    <ligand>
        <name>FMN</name>
        <dbReference type="ChEBI" id="CHEBI:58210"/>
    </ligand>
</feature>
<evidence type="ECO:0000256" key="4">
    <source>
        <dbReference type="ARBA" id="ARBA00022605"/>
    </source>
</evidence>
<evidence type="ECO:0000256" key="6">
    <source>
        <dbReference type="ARBA" id="ARBA00022643"/>
    </source>
</evidence>
<comment type="caution">
    <text evidence="11">Lacks conserved residue(s) required for the propagation of feature annotation.</text>
</comment>
<proteinExistence type="inferred from homology"/>
<keyword evidence="10 11" id="KW-0456">Lyase</keyword>
<feature type="binding site" evidence="11">
    <location>
        <begin position="123"/>
        <end position="125"/>
    </location>
    <ligand>
        <name>FMN</name>
        <dbReference type="ChEBI" id="CHEBI:58210"/>
    </ligand>
</feature>
<dbReference type="HAMAP" id="MF_00300">
    <property type="entry name" value="Chorismate_synth"/>
    <property type="match status" value="1"/>
</dbReference>
<dbReference type="PANTHER" id="PTHR21085">
    <property type="entry name" value="CHORISMATE SYNTHASE"/>
    <property type="match status" value="1"/>
</dbReference>
<comment type="similarity">
    <text evidence="2 11 12">Belongs to the chorismate synthase family.</text>
</comment>
<comment type="pathway">
    <text evidence="1 11 12">Metabolic intermediate biosynthesis; chorismate biosynthesis; chorismate from D-erythrose 4-phosphate and phosphoenolpyruvate: step 7/7.</text>
</comment>
<dbReference type="PANTHER" id="PTHR21085:SF0">
    <property type="entry name" value="CHORISMATE SYNTHASE"/>
    <property type="match status" value="1"/>
</dbReference>
<keyword evidence="5 11" id="KW-0285">Flavoprotein</keyword>
<organism evidence="13 14">
    <name type="scientific">Porphyromonas gulae</name>
    <dbReference type="NCBI Taxonomy" id="111105"/>
    <lineage>
        <taxon>Bacteria</taxon>
        <taxon>Pseudomonadati</taxon>
        <taxon>Bacteroidota</taxon>
        <taxon>Bacteroidia</taxon>
        <taxon>Bacteroidales</taxon>
        <taxon>Porphyromonadaceae</taxon>
        <taxon>Porphyromonas</taxon>
    </lineage>
</organism>
<dbReference type="FunFam" id="3.60.150.10:FF:000002">
    <property type="entry name" value="Chorismate synthase"/>
    <property type="match status" value="1"/>
</dbReference>
<evidence type="ECO:0000313" key="14">
    <source>
        <dbReference type="Proteomes" id="UP000030146"/>
    </source>
</evidence>
<dbReference type="InterPro" id="IPR020541">
    <property type="entry name" value="Chorismate_synthase_CS"/>
</dbReference>
<comment type="cofactor">
    <cofactor evidence="11 12">
        <name>FMNH2</name>
        <dbReference type="ChEBI" id="CHEBI:57618"/>
    </cofactor>
    <text evidence="11 12">Reduced FMN (FMNH(2)).</text>
</comment>
<comment type="subunit">
    <text evidence="11">Homotetramer.</text>
</comment>
<evidence type="ECO:0000256" key="12">
    <source>
        <dbReference type="RuleBase" id="RU000605"/>
    </source>
</evidence>
<gene>
    <name evidence="11" type="primary">aroC</name>
    <name evidence="13" type="ORF">HR15_03305</name>
</gene>
<evidence type="ECO:0000256" key="9">
    <source>
        <dbReference type="ARBA" id="ARBA00023141"/>
    </source>
</evidence>
<evidence type="ECO:0000256" key="5">
    <source>
        <dbReference type="ARBA" id="ARBA00022630"/>
    </source>
</evidence>
<keyword evidence="8 11" id="KW-0521">NADP</keyword>
<comment type="catalytic activity">
    <reaction evidence="11 12">
        <text>5-O-(1-carboxyvinyl)-3-phosphoshikimate = chorismate + phosphate</text>
        <dbReference type="Rhea" id="RHEA:21020"/>
        <dbReference type="ChEBI" id="CHEBI:29748"/>
        <dbReference type="ChEBI" id="CHEBI:43474"/>
        <dbReference type="ChEBI" id="CHEBI:57701"/>
        <dbReference type="EC" id="4.2.3.5"/>
    </reaction>
</comment>
<keyword evidence="14" id="KW-1185">Reference proteome</keyword>
<keyword evidence="4 11" id="KW-0028">Amino-acid biosynthesis</keyword>
<dbReference type="PROSITE" id="PS00788">
    <property type="entry name" value="CHORISMATE_SYNTHASE_2"/>
    <property type="match status" value="1"/>
</dbReference>
<dbReference type="AlphaFoldDB" id="A0A0A2FHP4"/>
<evidence type="ECO:0000256" key="7">
    <source>
        <dbReference type="ARBA" id="ARBA00022827"/>
    </source>
</evidence>
<dbReference type="Pfam" id="PF01264">
    <property type="entry name" value="Chorismate_synt"/>
    <property type="match status" value="1"/>
</dbReference>
<name>A0A0A2FHP4_9PORP</name>
<keyword evidence="9 11" id="KW-0057">Aromatic amino acid biosynthesis</keyword>
<dbReference type="GO" id="GO:0008652">
    <property type="term" value="P:amino acid biosynthetic process"/>
    <property type="evidence" value="ECO:0007669"/>
    <property type="project" value="UniProtKB-KW"/>
</dbReference>
<feature type="binding site" evidence="11">
    <location>
        <position position="326"/>
    </location>
    <ligand>
        <name>FMN</name>
        <dbReference type="ChEBI" id="CHEBI:58210"/>
    </ligand>
</feature>
<dbReference type="EMBL" id="JRAK01000054">
    <property type="protein sequence ID" value="KGN90498.1"/>
    <property type="molecule type" value="Genomic_DNA"/>
</dbReference>
<protein>
    <recommendedName>
        <fullName evidence="3 11">Chorismate synthase</fullName>
        <shortName evidence="11">CS</shortName>
        <ecNumber evidence="3 11">4.2.3.5</ecNumber>
    </recommendedName>
    <alternativeName>
        <fullName evidence="11">5-enolpyruvylshikimate-3-phosphate phospholyase</fullName>
    </alternativeName>
</protein>